<proteinExistence type="inferred from homology"/>
<dbReference type="InterPro" id="IPR036264">
    <property type="entry name" value="Bact_exopeptidase_dim_dom"/>
</dbReference>
<evidence type="ECO:0000259" key="3">
    <source>
        <dbReference type="Pfam" id="PF00291"/>
    </source>
</evidence>
<sequence length="756" mass="80860">MSSRRRPVYFSQEPASTKLPGVDGGKIKRFHQNLPGYAPSRLVPLPDLAKELGIKGVFLKDESVRLGLPSFKILGASWGTFKALTSKLRLPDDVSFDKLAVESMKQQVKLFAATDGNHGRAVARVANLLSIQAFIYVPASLDDHTKEKISREGAQIVVFEGDYDEAVLAAGRAANHVPGGMLIQDTAFTGYEDIPAAIVEGYSTMFTEIDEDLERQGLQATAVVTPVGVGSLASAVVRHYAAINRPDAKIIAVEPDTAACLYKSLQNKTPTKIQTSHTIMTGMNCGTVSSTAWQCLSDHVAASMTVSDFEAHQAVQYLRSQGVSSGPCGASGLAAIRRLSPSDRARLGLDVNSILVLLNTEGERAYDIPVDVSTDDPVELTRLLTQIESTNPTLSSSNGTGETRIADYIEAWLQHRGIDSRRLESVPGRPSVLGFVPGKREGRNIMLNGHIDTVSISNYTADPLSGELSTRDGKAVVLGRGSLDMKAGLAAAMTVLSSAASSDLDGGVILAAVADEEDRSKGTEDVLGEGLRVDAAVVTEPTMLTLGTGHKGFLWLEIEVLGVAAHGSDASSGVDAILNTGLVLNSLREYGRTLPTDEFLGQATLHCGFISGGEELSTYPASCNLKIELRTVPSQEPELVLGEISQILAAIAAKDPQFRYKQPRILLHRAAYKLEADHPFERLAKGAAEDACNTPVKPTGLKFWCDAALLSTKGIPTVVFGPKGQGLHADEEWVEVESIRQTEQMLTSLVNAFCVT</sequence>
<reference evidence="5" key="1">
    <citation type="submission" date="2023-01" db="EMBL/GenBank/DDBJ databases">
        <title>Exophiala dermititidis isolated from Cystic Fibrosis Patient.</title>
        <authorList>
            <person name="Kurbessoian T."/>
            <person name="Crocker A."/>
            <person name="Murante D."/>
            <person name="Hogan D.A."/>
            <person name="Stajich J.E."/>
        </authorList>
    </citation>
    <scope>NUCLEOTIDE SEQUENCE</scope>
    <source>
        <strain evidence="5">Ex8</strain>
    </source>
</reference>
<evidence type="ECO:0000313" key="6">
    <source>
        <dbReference type="Proteomes" id="UP001161757"/>
    </source>
</evidence>
<evidence type="ECO:0008006" key="7">
    <source>
        <dbReference type="Google" id="ProtNLM"/>
    </source>
</evidence>
<dbReference type="Gene3D" id="3.30.70.360">
    <property type="match status" value="1"/>
</dbReference>
<dbReference type="SUPFAM" id="SSF53187">
    <property type="entry name" value="Zn-dependent exopeptidases"/>
    <property type="match status" value="1"/>
</dbReference>
<evidence type="ECO:0000256" key="2">
    <source>
        <dbReference type="ARBA" id="ARBA00022801"/>
    </source>
</evidence>
<dbReference type="NCBIfam" id="NF006058">
    <property type="entry name" value="PRK08206.1"/>
    <property type="match status" value="1"/>
</dbReference>
<dbReference type="SUPFAM" id="SSF53686">
    <property type="entry name" value="Tryptophan synthase beta subunit-like PLP-dependent enzymes"/>
    <property type="match status" value="1"/>
</dbReference>
<dbReference type="PROSITE" id="PS00758">
    <property type="entry name" value="ARGE_DAPE_CPG2_1"/>
    <property type="match status" value="1"/>
</dbReference>
<dbReference type="AlphaFoldDB" id="A0AAN6EVM8"/>
<dbReference type="InterPro" id="IPR001261">
    <property type="entry name" value="ArgE/DapE_CS"/>
</dbReference>
<feature type="domain" description="Tryptophan synthase beta chain-like PALP" evidence="3">
    <location>
        <begin position="35"/>
        <end position="339"/>
    </location>
</feature>
<dbReference type="InterPro" id="IPR002933">
    <property type="entry name" value="Peptidase_M20"/>
</dbReference>
<dbReference type="GO" id="GO:0016787">
    <property type="term" value="F:hydrolase activity"/>
    <property type="evidence" value="ECO:0007669"/>
    <property type="project" value="UniProtKB-KW"/>
</dbReference>
<dbReference type="Pfam" id="PF07687">
    <property type="entry name" value="M20_dimer"/>
    <property type="match status" value="1"/>
</dbReference>
<dbReference type="CDD" id="cd00640">
    <property type="entry name" value="Trp-synth-beta_II"/>
    <property type="match status" value="1"/>
</dbReference>
<dbReference type="SUPFAM" id="SSF55031">
    <property type="entry name" value="Bacterial exopeptidase dimerisation domain"/>
    <property type="match status" value="1"/>
</dbReference>
<name>A0AAN6EVM8_EXODE</name>
<evidence type="ECO:0000259" key="4">
    <source>
        <dbReference type="Pfam" id="PF07687"/>
    </source>
</evidence>
<organism evidence="5 6">
    <name type="scientific">Exophiala dermatitidis</name>
    <name type="common">Black yeast-like fungus</name>
    <name type="synonym">Wangiella dermatitidis</name>
    <dbReference type="NCBI Taxonomy" id="5970"/>
    <lineage>
        <taxon>Eukaryota</taxon>
        <taxon>Fungi</taxon>
        <taxon>Dikarya</taxon>
        <taxon>Ascomycota</taxon>
        <taxon>Pezizomycotina</taxon>
        <taxon>Eurotiomycetes</taxon>
        <taxon>Chaetothyriomycetidae</taxon>
        <taxon>Chaetothyriales</taxon>
        <taxon>Herpotrichiellaceae</taxon>
        <taxon>Exophiala</taxon>
    </lineage>
</organism>
<dbReference type="InterPro" id="IPR036052">
    <property type="entry name" value="TrpB-like_PALP_sf"/>
</dbReference>
<keyword evidence="2" id="KW-0378">Hydrolase</keyword>
<dbReference type="Proteomes" id="UP001161757">
    <property type="component" value="Unassembled WGS sequence"/>
</dbReference>
<comment type="similarity">
    <text evidence="1">Belongs to the peptidase M20A family.</text>
</comment>
<gene>
    <name evidence="5" type="ORF">HRR80_005449</name>
</gene>
<dbReference type="Gene3D" id="3.40.630.10">
    <property type="entry name" value="Zn peptidases"/>
    <property type="match status" value="1"/>
</dbReference>
<dbReference type="InterPro" id="IPR011650">
    <property type="entry name" value="Peptidase_M20_dimer"/>
</dbReference>
<dbReference type="EMBL" id="JAJGCB010000010">
    <property type="protein sequence ID" value="KAJ8990672.1"/>
    <property type="molecule type" value="Genomic_DNA"/>
</dbReference>
<accession>A0AAN6EVM8</accession>
<dbReference type="PANTHER" id="PTHR42937:SF1">
    <property type="entry name" value="DIAMINOPROPIONATE AMMONIA-LYASE"/>
    <property type="match status" value="1"/>
</dbReference>
<dbReference type="Pfam" id="PF00291">
    <property type="entry name" value="PALP"/>
    <property type="match status" value="1"/>
</dbReference>
<comment type="caution">
    <text evidence="5">The sequence shown here is derived from an EMBL/GenBank/DDBJ whole genome shotgun (WGS) entry which is preliminary data.</text>
</comment>
<dbReference type="InterPro" id="IPR001926">
    <property type="entry name" value="TrpB-like_PALP"/>
</dbReference>
<dbReference type="PANTHER" id="PTHR42937">
    <property type="match status" value="1"/>
</dbReference>
<feature type="domain" description="Peptidase M20 dimerisation" evidence="4">
    <location>
        <begin position="548"/>
        <end position="655"/>
    </location>
</feature>
<dbReference type="Pfam" id="PF01546">
    <property type="entry name" value="Peptidase_M20"/>
    <property type="match status" value="1"/>
</dbReference>
<evidence type="ECO:0000313" key="5">
    <source>
        <dbReference type="EMBL" id="KAJ8990672.1"/>
    </source>
</evidence>
<protein>
    <recommendedName>
        <fullName evidence="7">Diaminopropionate ammonia-lyase</fullName>
    </recommendedName>
</protein>
<evidence type="ECO:0000256" key="1">
    <source>
        <dbReference type="ARBA" id="ARBA00006247"/>
    </source>
</evidence>
<dbReference type="Gene3D" id="3.40.50.1100">
    <property type="match status" value="2"/>
</dbReference>